<dbReference type="Proteomes" id="UP001242480">
    <property type="component" value="Unassembled WGS sequence"/>
</dbReference>
<dbReference type="InterPro" id="IPR008773">
    <property type="entry name" value="PhnI"/>
</dbReference>
<evidence type="ECO:0000313" key="2">
    <source>
        <dbReference type="Proteomes" id="UP001242480"/>
    </source>
</evidence>
<proteinExistence type="predicted"/>
<dbReference type="RefSeq" id="WP_307271923.1">
    <property type="nucleotide sequence ID" value="NZ_JAUSVX010000003.1"/>
</dbReference>
<keyword evidence="2" id="KW-1185">Reference proteome</keyword>
<dbReference type="GO" id="GO:0061693">
    <property type="term" value="F:alpha-D-ribose 1-methylphosphonate 5-triphosphate synthase activity"/>
    <property type="evidence" value="ECO:0007669"/>
    <property type="project" value="UniProtKB-EC"/>
</dbReference>
<accession>A0ABU0J827</accession>
<organism evidence="1 2">
    <name type="scientific">Labrys wisconsinensis</name>
    <dbReference type="NCBI Taxonomy" id="425677"/>
    <lineage>
        <taxon>Bacteria</taxon>
        <taxon>Pseudomonadati</taxon>
        <taxon>Pseudomonadota</taxon>
        <taxon>Alphaproteobacteria</taxon>
        <taxon>Hyphomicrobiales</taxon>
        <taxon>Xanthobacteraceae</taxon>
        <taxon>Labrys</taxon>
    </lineage>
</organism>
<dbReference type="EMBL" id="JAUSVX010000003">
    <property type="protein sequence ID" value="MDQ0469337.1"/>
    <property type="molecule type" value="Genomic_DNA"/>
</dbReference>
<keyword evidence="1" id="KW-0808">Transferase</keyword>
<comment type="caution">
    <text evidence="1">The sequence shown here is derived from an EMBL/GenBank/DDBJ whole genome shotgun (WGS) entry which is preliminary data.</text>
</comment>
<sequence>MLSTVTGGEAAIAAAHELLARKRRGDPAVPELGVDQVREQLSLAVDRVMSEGSLYDPTLAALAIKQAQGDLGEAICLLRAFRTTLERFGESEAVDTPSMLIRRRVATTHKSVPGGQLLGPTYDYTHRLLDFALMAEGGEGPPGPAPAATAEAEPATLGALEDHALLEAALAGPDDTEPGDVTRDAISFPSRRDVRLQALARGEEGFLQGLAYSSMRGFGRNHPFIADLRHGEVEVELHVPELGFSVCVGEIAVTECQTVHRFPGDAARPPQLTRGYGLSFGHCERRAIAMALLDRAMRGAEFAEEAEFPAQDEEFVLAHSDGVDASGLLQHLKLPHYVDFQAVQQLLETLRAIWPARPQELPDDSGR</sequence>
<dbReference type="Pfam" id="PF05861">
    <property type="entry name" value="PhnI"/>
    <property type="match status" value="1"/>
</dbReference>
<reference evidence="1 2" key="1">
    <citation type="submission" date="2023-07" db="EMBL/GenBank/DDBJ databases">
        <title>Genomic Encyclopedia of Type Strains, Phase IV (KMG-IV): sequencing the most valuable type-strain genomes for metagenomic binning, comparative biology and taxonomic classification.</title>
        <authorList>
            <person name="Goeker M."/>
        </authorList>
    </citation>
    <scope>NUCLEOTIDE SEQUENCE [LARGE SCALE GENOMIC DNA]</scope>
    <source>
        <strain evidence="1 2">DSM 19619</strain>
    </source>
</reference>
<name>A0ABU0J827_9HYPH</name>
<gene>
    <name evidence="1" type="ORF">QO011_002348</name>
</gene>
<dbReference type="PIRSF" id="PIRSF007313">
    <property type="entry name" value="PhnI"/>
    <property type="match status" value="1"/>
</dbReference>
<protein>
    <submittedName>
        <fullName evidence="1">Alpha-D-ribose 1-methylphosphonate 5-triphosphate synthase subunit PhnI</fullName>
        <ecNumber evidence="1">2.7.8.37</ecNumber>
    </submittedName>
</protein>
<dbReference type="EC" id="2.7.8.37" evidence="1"/>
<evidence type="ECO:0000313" key="1">
    <source>
        <dbReference type="EMBL" id="MDQ0469337.1"/>
    </source>
</evidence>